<reference evidence="4 5" key="1">
    <citation type="submission" date="2020-01" db="EMBL/GenBank/DDBJ databases">
        <authorList>
            <consortium name="DOE Joint Genome Institute"/>
            <person name="Haridas S."/>
            <person name="Albert R."/>
            <person name="Binder M."/>
            <person name="Bloem J."/>
            <person name="Labutti K."/>
            <person name="Salamov A."/>
            <person name="Andreopoulos B."/>
            <person name="Baker S.E."/>
            <person name="Barry K."/>
            <person name="Bills G."/>
            <person name="Bluhm B.H."/>
            <person name="Cannon C."/>
            <person name="Castanera R."/>
            <person name="Culley D.E."/>
            <person name="Daum C."/>
            <person name="Ezra D."/>
            <person name="Gonzalez J.B."/>
            <person name="Henrissat B."/>
            <person name="Kuo A."/>
            <person name="Liang C."/>
            <person name="Lipzen A."/>
            <person name="Lutzoni F."/>
            <person name="Magnuson J."/>
            <person name="Mondo S."/>
            <person name="Nolan M."/>
            <person name="Ohm R."/>
            <person name="Pangilinan J."/>
            <person name="Park H.-J.H."/>
            <person name="Ramirez L."/>
            <person name="Alfaro M."/>
            <person name="Sun H."/>
            <person name="Tritt A."/>
            <person name="Yoshinaga Y."/>
            <person name="Zwiers L.-H.L."/>
            <person name="Turgeon B.G."/>
            <person name="Goodwin S.B."/>
            <person name="Spatafora J.W."/>
            <person name="Crous P.W."/>
            <person name="Grigoriev I.V."/>
        </authorList>
    </citation>
    <scope>NUCLEOTIDE SEQUENCE [LARGE SCALE GENOMIC DNA]</scope>
    <source>
        <strain evidence="4 5">CBS 611.86</strain>
    </source>
</reference>
<proteinExistence type="predicted"/>
<feature type="region of interest" description="Disordered" evidence="2">
    <location>
        <begin position="20"/>
        <end position="46"/>
    </location>
</feature>
<evidence type="ECO:0000256" key="1">
    <source>
        <dbReference type="PROSITE-ProRule" id="PRU00325"/>
    </source>
</evidence>
<name>A0A7C8I2X9_9PLEO</name>
<accession>A0A7C8I2X9</accession>
<dbReference type="EMBL" id="JAADJZ010000032">
    <property type="protein sequence ID" value="KAF2865553.1"/>
    <property type="molecule type" value="Genomic_DNA"/>
</dbReference>
<comment type="caution">
    <text evidence="4">The sequence shown here is derived from an EMBL/GenBank/DDBJ whole genome shotgun (WGS) entry which is preliminary data.</text>
</comment>
<dbReference type="InterPro" id="IPR007527">
    <property type="entry name" value="Znf_SWIM"/>
</dbReference>
<evidence type="ECO:0000313" key="4">
    <source>
        <dbReference type="EMBL" id="KAF2865553.1"/>
    </source>
</evidence>
<protein>
    <recommendedName>
        <fullName evidence="3">SWIM-type domain-containing protein</fullName>
    </recommendedName>
</protein>
<dbReference type="PROSITE" id="PS50966">
    <property type="entry name" value="ZF_SWIM"/>
    <property type="match status" value="1"/>
</dbReference>
<dbReference type="Proteomes" id="UP000481861">
    <property type="component" value="Unassembled WGS sequence"/>
</dbReference>
<dbReference type="AlphaFoldDB" id="A0A7C8I2X9"/>
<sequence length="346" mass="36894">MALVPLPSSREFITQLINSLPALPPPPPPLTASDAPPPNPLTSAPDPLKKQLLALHVLFPNELLPALDLLDRQLVTRFRIRRDPARGHTGAHVVNEAVPQEDTVSRSDNTAAIPVPRFRHGQDQVQVQRHSEQHVAVAQASAAQVDAASAFTSGAIRGGPMDAPDAEMLDSGSAADAQGLSSGGSRVLGAAQEEQRVHDVRADAAQQEQEQEQDTVYYVRSAQQRSSRYSASYDATATYEVRLQAWNCSCPAFAFAAFPAVHPEPAVPILEHRERDGNVDAGTAEGENGRAWIFGGVGLGEATPPVCKHLLACVLVERCAGMFGGFVKEEEVSAEEAAGWAAGWGD</sequence>
<keyword evidence="5" id="KW-1185">Reference proteome</keyword>
<evidence type="ECO:0000259" key="3">
    <source>
        <dbReference type="PROSITE" id="PS50966"/>
    </source>
</evidence>
<keyword evidence="1" id="KW-0863">Zinc-finger</keyword>
<keyword evidence="1" id="KW-0479">Metal-binding</keyword>
<dbReference type="GO" id="GO:0008270">
    <property type="term" value="F:zinc ion binding"/>
    <property type="evidence" value="ECO:0007669"/>
    <property type="project" value="UniProtKB-KW"/>
</dbReference>
<feature type="compositionally biased region" description="Basic and acidic residues" evidence="2">
    <location>
        <begin position="193"/>
        <end position="202"/>
    </location>
</feature>
<evidence type="ECO:0000256" key="2">
    <source>
        <dbReference type="SAM" id="MobiDB-lite"/>
    </source>
</evidence>
<organism evidence="4 5">
    <name type="scientific">Massariosphaeria phaeospora</name>
    <dbReference type="NCBI Taxonomy" id="100035"/>
    <lineage>
        <taxon>Eukaryota</taxon>
        <taxon>Fungi</taxon>
        <taxon>Dikarya</taxon>
        <taxon>Ascomycota</taxon>
        <taxon>Pezizomycotina</taxon>
        <taxon>Dothideomycetes</taxon>
        <taxon>Pleosporomycetidae</taxon>
        <taxon>Pleosporales</taxon>
        <taxon>Pleosporales incertae sedis</taxon>
        <taxon>Massariosphaeria</taxon>
    </lineage>
</organism>
<evidence type="ECO:0000313" key="5">
    <source>
        <dbReference type="Proteomes" id="UP000481861"/>
    </source>
</evidence>
<gene>
    <name evidence="4" type="ORF">BDV95DRAFT_612433</name>
</gene>
<feature type="domain" description="SWIM-type" evidence="3">
    <location>
        <begin position="239"/>
        <end position="318"/>
    </location>
</feature>
<dbReference type="OrthoDB" id="5413281at2759"/>
<feature type="compositionally biased region" description="Pro residues" evidence="2">
    <location>
        <begin position="22"/>
        <end position="40"/>
    </location>
</feature>
<feature type="region of interest" description="Disordered" evidence="2">
    <location>
        <begin position="156"/>
        <end position="214"/>
    </location>
</feature>
<keyword evidence="1" id="KW-0862">Zinc</keyword>